<dbReference type="PROSITE" id="PS50004">
    <property type="entry name" value="C2"/>
    <property type="match status" value="2"/>
</dbReference>
<dbReference type="InterPro" id="IPR037721">
    <property type="entry name" value="Ferlin"/>
</dbReference>
<keyword evidence="4" id="KW-1133">Transmembrane helix</keyword>
<evidence type="ECO:0000256" key="1">
    <source>
        <dbReference type="ARBA" id="ARBA00004167"/>
    </source>
</evidence>
<proteinExistence type="predicted"/>
<evidence type="ECO:0000256" key="4">
    <source>
        <dbReference type="ARBA" id="ARBA00022989"/>
    </source>
</evidence>
<comment type="subcellular location">
    <subcellularLocation>
        <location evidence="1">Membrane</location>
        <topology evidence="1">Single-pass membrane protein</topology>
    </subcellularLocation>
</comment>
<organism evidence="7">
    <name type="scientific">Echinostoma caproni</name>
    <dbReference type="NCBI Taxonomy" id="27848"/>
    <lineage>
        <taxon>Eukaryota</taxon>
        <taxon>Metazoa</taxon>
        <taxon>Spiralia</taxon>
        <taxon>Lophotrochozoa</taxon>
        <taxon>Platyhelminthes</taxon>
        <taxon>Trematoda</taxon>
        <taxon>Digenea</taxon>
        <taxon>Plagiorchiida</taxon>
        <taxon>Echinostomata</taxon>
        <taxon>Echinostomatoidea</taxon>
        <taxon>Echinostomatidae</taxon>
        <taxon>Echinostoma</taxon>
    </lineage>
</organism>
<dbReference type="Pfam" id="PF22901">
    <property type="entry name" value="dsrm_Ferlin"/>
    <property type="match status" value="1"/>
</dbReference>
<evidence type="ECO:0000256" key="2">
    <source>
        <dbReference type="ARBA" id="ARBA00022692"/>
    </source>
</evidence>
<dbReference type="SMART" id="SM00239">
    <property type="entry name" value="C2"/>
    <property type="match status" value="2"/>
</dbReference>
<dbReference type="PANTHER" id="PTHR12546">
    <property type="entry name" value="FER-1-LIKE"/>
    <property type="match status" value="1"/>
</dbReference>
<dbReference type="CDD" id="cd04037">
    <property type="entry name" value="C2E_Ferlin"/>
    <property type="match status" value="1"/>
</dbReference>
<dbReference type="AlphaFoldDB" id="A0A183ASU2"/>
<feature type="domain" description="C2" evidence="6">
    <location>
        <begin position="47"/>
        <end position="171"/>
    </location>
</feature>
<keyword evidence="3" id="KW-0677">Repeat</keyword>
<dbReference type="InterPro" id="IPR035892">
    <property type="entry name" value="C2_domain_sf"/>
</dbReference>
<dbReference type="InterPro" id="IPR037725">
    <property type="entry name" value="C2F_Ferlin"/>
</dbReference>
<evidence type="ECO:0000313" key="7">
    <source>
        <dbReference type="WBParaSite" id="ECPE_0001005901-mRNA-1"/>
    </source>
</evidence>
<reference evidence="7" key="1">
    <citation type="submission" date="2016-06" db="UniProtKB">
        <authorList>
            <consortium name="WormBaseParasite"/>
        </authorList>
    </citation>
    <scope>IDENTIFICATION</scope>
</reference>
<dbReference type="InterPro" id="IPR055072">
    <property type="entry name" value="Ferlin_DSRM"/>
</dbReference>
<dbReference type="SUPFAM" id="SSF49562">
    <property type="entry name" value="C2 domain (Calcium/lipid-binding domain, CaLB)"/>
    <property type="match status" value="2"/>
</dbReference>
<dbReference type="Pfam" id="PF00168">
    <property type="entry name" value="C2"/>
    <property type="match status" value="2"/>
</dbReference>
<dbReference type="InterPro" id="IPR000008">
    <property type="entry name" value="C2_dom"/>
</dbReference>
<protein>
    <submittedName>
        <fullName evidence="7">C2 domain-containing protein</fullName>
    </submittedName>
</protein>
<dbReference type="InterPro" id="IPR037724">
    <property type="entry name" value="C2E_Ferlin"/>
</dbReference>
<sequence length="600" mass="68908">LEKVKEFHGFTDFCDTFTLTKGKNVDEDEDNFAGEFKGSFRMYDLPEDPTAPLPMRYFDQGAVSTDPEEVIVRVYVVRGIDLQPTDSSGLADPYVEVRVGDKKEDSKKNYIPNTLNPEFGRMFQLRCRLPIEKDLRIRVMDYDVIGADDIIGETQIDLENRRLTKYRATCGIPQSYSISGPNQWRDSKVPTALLEDVCKSYNLPPPQYDEPIDTNLPITCRVGNRNFQLDQFERGLVKNAHLGPAKERLALHVLNMLPIVKEHVETRSLFSSLQPNTPQGQLQMWVDMFPVSLGEPGPAVDITPRVPDEYVLRIVVWNTYDVVLQEANIFGERMSDIYVKGWISGVDERQKTDVHYRSLDGEGNFNWRFVFPFLYIPSENMVVVKKKEHFWSLDETETRCRPALVMQVWDNDLFNPDDFLGTLELQLSNMPSPAKNAKSCTLNMMNSVSQDTKMVNLFDCKRLKGCWPFMNEENGNQVLTGKIEMEMEIVTKAEEALRPAGRAREDPNANPHLEPPNLSLNKILSNSAEFTKDHNFSHIMLPMMQSTGNFLPLVHIPLEDFQIHCVEEVQMGVHWHHHRYPGWLADRPVHLRHPGECISF</sequence>
<evidence type="ECO:0000259" key="6">
    <source>
        <dbReference type="PROSITE" id="PS50004"/>
    </source>
</evidence>
<evidence type="ECO:0000256" key="5">
    <source>
        <dbReference type="ARBA" id="ARBA00023136"/>
    </source>
</evidence>
<dbReference type="PRINTS" id="PR00360">
    <property type="entry name" value="C2DOMAIN"/>
</dbReference>
<evidence type="ECO:0000256" key="3">
    <source>
        <dbReference type="ARBA" id="ARBA00022737"/>
    </source>
</evidence>
<keyword evidence="2" id="KW-0812">Transmembrane</keyword>
<dbReference type="GO" id="GO:0016020">
    <property type="term" value="C:membrane"/>
    <property type="evidence" value="ECO:0007669"/>
    <property type="project" value="UniProtKB-SubCell"/>
</dbReference>
<dbReference type="WBParaSite" id="ECPE_0001005901-mRNA-1">
    <property type="protein sequence ID" value="ECPE_0001005901-mRNA-1"/>
    <property type="gene ID" value="ECPE_0001005901"/>
</dbReference>
<dbReference type="CDD" id="cd08374">
    <property type="entry name" value="C2F_Ferlin"/>
    <property type="match status" value="1"/>
</dbReference>
<dbReference type="GO" id="GO:0061025">
    <property type="term" value="P:membrane fusion"/>
    <property type="evidence" value="ECO:0007669"/>
    <property type="project" value="TreeGrafter"/>
</dbReference>
<dbReference type="GO" id="GO:0007009">
    <property type="term" value="P:plasma membrane organization"/>
    <property type="evidence" value="ECO:0007669"/>
    <property type="project" value="TreeGrafter"/>
</dbReference>
<accession>A0A183ASU2</accession>
<dbReference type="PANTHER" id="PTHR12546:SF33">
    <property type="entry name" value="SPERM VESICLE FUSION PROTEIN FER-1"/>
    <property type="match status" value="1"/>
</dbReference>
<dbReference type="Gene3D" id="2.60.40.150">
    <property type="entry name" value="C2 domain"/>
    <property type="match status" value="2"/>
</dbReference>
<name>A0A183ASU2_9TREM</name>
<feature type="domain" description="C2" evidence="6">
    <location>
        <begin position="292"/>
        <end position="440"/>
    </location>
</feature>
<keyword evidence="5" id="KW-0472">Membrane</keyword>